<gene>
    <name evidence="2" type="ORF">FHR38_002965</name>
</gene>
<dbReference type="EMBL" id="JACHJW010000001">
    <property type="protein sequence ID" value="MBB4959232.1"/>
    <property type="molecule type" value="Genomic_DNA"/>
</dbReference>
<proteinExistence type="predicted"/>
<organism evidence="2 3">
    <name type="scientific">Micromonospora polyrhachis</name>
    <dbReference type="NCBI Taxonomy" id="1282883"/>
    <lineage>
        <taxon>Bacteria</taxon>
        <taxon>Bacillati</taxon>
        <taxon>Actinomycetota</taxon>
        <taxon>Actinomycetes</taxon>
        <taxon>Micromonosporales</taxon>
        <taxon>Micromonosporaceae</taxon>
        <taxon>Micromonospora</taxon>
    </lineage>
</organism>
<evidence type="ECO:0000313" key="2">
    <source>
        <dbReference type="EMBL" id="MBB4959232.1"/>
    </source>
</evidence>
<evidence type="ECO:0000256" key="1">
    <source>
        <dbReference type="SAM" id="Phobius"/>
    </source>
</evidence>
<sequence>MARLTSRDGRRWRVGRRWLPWAPKQPWGFRLMEVGLHLSDAIMIVGVLVMALSLPFVLVYLIHLTLNLLLTPFALIGRAMFGRPWTVVAYRVGEGPEYRGQAADGDSADQLVTRVRAEITEYGTPKSLTARPMRSKWGW</sequence>
<name>A0A7W7SS02_9ACTN</name>
<feature type="transmembrane region" description="Helical" evidence="1">
    <location>
        <begin position="34"/>
        <end position="54"/>
    </location>
</feature>
<protein>
    <submittedName>
        <fullName evidence="2">Uncharacterized protein</fullName>
    </submittedName>
</protein>
<comment type="caution">
    <text evidence="2">The sequence shown here is derived from an EMBL/GenBank/DDBJ whole genome shotgun (WGS) entry which is preliminary data.</text>
</comment>
<keyword evidence="1" id="KW-1133">Transmembrane helix</keyword>
<keyword evidence="3" id="KW-1185">Reference proteome</keyword>
<dbReference type="RefSeq" id="WP_184535194.1">
    <property type="nucleotide sequence ID" value="NZ_JACHJW010000001.1"/>
</dbReference>
<keyword evidence="1" id="KW-0812">Transmembrane</keyword>
<evidence type="ECO:0000313" key="3">
    <source>
        <dbReference type="Proteomes" id="UP000578819"/>
    </source>
</evidence>
<reference evidence="2 3" key="1">
    <citation type="submission" date="2020-08" db="EMBL/GenBank/DDBJ databases">
        <title>Sequencing the genomes of 1000 actinobacteria strains.</title>
        <authorList>
            <person name="Klenk H.-P."/>
        </authorList>
    </citation>
    <scope>NUCLEOTIDE SEQUENCE [LARGE SCALE GENOMIC DNA]</scope>
    <source>
        <strain evidence="2 3">DSM 45886</strain>
    </source>
</reference>
<dbReference type="AlphaFoldDB" id="A0A7W7SS02"/>
<dbReference type="Proteomes" id="UP000578819">
    <property type="component" value="Unassembled WGS sequence"/>
</dbReference>
<feature type="transmembrane region" description="Helical" evidence="1">
    <location>
        <begin position="60"/>
        <end position="81"/>
    </location>
</feature>
<keyword evidence="1" id="KW-0472">Membrane</keyword>
<accession>A0A7W7SS02</accession>